<organism evidence="1 2">
    <name type="scientific">Daphnia galeata</name>
    <dbReference type="NCBI Taxonomy" id="27404"/>
    <lineage>
        <taxon>Eukaryota</taxon>
        <taxon>Metazoa</taxon>
        <taxon>Ecdysozoa</taxon>
        <taxon>Arthropoda</taxon>
        <taxon>Crustacea</taxon>
        <taxon>Branchiopoda</taxon>
        <taxon>Diplostraca</taxon>
        <taxon>Cladocera</taxon>
        <taxon>Anomopoda</taxon>
        <taxon>Daphniidae</taxon>
        <taxon>Daphnia</taxon>
    </lineage>
</organism>
<name>A0A8J2WHT5_9CRUS</name>
<dbReference type="EMBL" id="CAKKLH010000029">
    <property type="protein sequence ID" value="CAH0100001.1"/>
    <property type="molecule type" value="Genomic_DNA"/>
</dbReference>
<dbReference type="AlphaFoldDB" id="A0A8J2WHT5"/>
<accession>A0A8J2WHT5</accession>
<dbReference type="OrthoDB" id="10053569at2759"/>
<reference evidence="1" key="1">
    <citation type="submission" date="2021-11" db="EMBL/GenBank/DDBJ databases">
        <authorList>
            <person name="Schell T."/>
        </authorList>
    </citation>
    <scope>NUCLEOTIDE SEQUENCE</scope>
    <source>
        <strain evidence="1">M5</strain>
    </source>
</reference>
<evidence type="ECO:0000313" key="1">
    <source>
        <dbReference type="EMBL" id="CAH0100001.1"/>
    </source>
</evidence>
<proteinExistence type="predicted"/>
<dbReference type="Proteomes" id="UP000789390">
    <property type="component" value="Unassembled WGS sequence"/>
</dbReference>
<gene>
    <name evidence="1" type="ORF">DGAL_LOCUS2173</name>
</gene>
<sequence>MRDLVNQFSFLERKRLDTTMHWSFPNWWVPLYTSMVLRLIWSTGTAAVVKGDKLQETVLENSRLEEEENQTDGPWE</sequence>
<keyword evidence="2" id="KW-1185">Reference proteome</keyword>
<comment type="caution">
    <text evidence="1">The sequence shown here is derived from an EMBL/GenBank/DDBJ whole genome shotgun (WGS) entry which is preliminary data.</text>
</comment>
<evidence type="ECO:0000313" key="2">
    <source>
        <dbReference type="Proteomes" id="UP000789390"/>
    </source>
</evidence>
<protein>
    <submittedName>
        <fullName evidence="1">Uncharacterized protein</fullName>
    </submittedName>
</protein>